<dbReference type="InterPro" id="IPR023214">
    <property type="entry name" value="HAD_sf"/>
</dbReference>
<dbReference type="RefSeq" id="WP_126330810.1">
    <property type="nucleotide sequence ID" value="NZ_LR134343.1"/>
</dbReference>
<organism evidence="1 2">
    <name type="scientific">Moraxella cuniculi</name>
    <dbReference type="NCBI Taxonomy" id="34061"/>
    <lineage>
        <taxon>Bacteria</taxon>
        <taxon>Pseudomonadati</taxon>
        <taxon>Pseudomonadota</taxon>
        <taxon>Gammaproteobacteria</taxon>
        <taxon>Moraxellales</taxon>
        <taxon>Moraxellaceae</taxon>
        <taxon>Moraxella</taxon>
    </lineage>
</organism>
<protein>
    <submittedName>
        <fullName evidence="1">Predicted hydrolase (HAD superfamily)</fullName>
    </submittedName>
</protein>
<gene>
    <name evidence="1" type="ORF">NCTC10297_01239</name>
</gene>
<reference evidence="1 2" key="1">
    <citation type="submission" date="2018-12" db="EMBL/GenBank/DDBJ databases">
        <authorList>
            <consortium name="Pathogen Informatics"/>
        </authorList>
    </citation>
    <scope>NUCLEOTIDE SEQUENCE [LARGE SCALE GENOMIC DNA]</scope>
    <source>
        <strain evidence="1 2">NCTC10297</strain>
    </source>
</reference>
<dbReference type="OrthoDB" id="9816564at2"/>
<dbReference type="CDD" id="cd01427">
    <property type="entry name" value="HAD_like"/>
    <property type="match status" value="1"/>
</dbReference>
<evidence type="ECO:0000313" key="1">
    <source>
        <dbReference type="EMBL" id="VEG13276.1"/>
    </source>
</evidence>
<dbReference type="Gene3D" id="3.40.50.1000">
    <property type="entry name" value="HAD superfamily/HAD-like"/>
    <property type="match status" value="1"/>
</dbReference>
<dbReference type="Proteomes" id="UP000274100">
    <property type="component" value="Chromosome"/>
</dbReference>
<dbReference type="InterPro" id="IPR036412">
    <property type="entry name" value="HAD-like_sf"/>
</dbReference>
<dbReference type="KEGG" id="mcun:NCTC10297_01239"/>
<keyword evidence="1" id="KW-0378">Hydrolase</keyword>
<dbReference type="EMBL" id="LR134343">
    <property type="protein sequence ID" value="VEG13276.1"/>
    <property type="molecule type" value="Genomic_DNA"/>
</dbReference>
<dbReference type="SUPFAM" id="SSF56784">
    <property type="entry name" value="HAD-like"/>
    <property type="match status" value="1"/>
</dbReference>
<accession>A0A3S4R5G0</accession>
<evidence type="ECO:0000313" key="2">
    <source>
        <dbReference type="Proteomes" id="UP000274100"/>
    </source>
</evidence>
<sequence length="711" mass="81990">MITTNSYLDANQLLSTVRADYKKNIMVTNKHYVELMLNQLQDFDIISFDVFDTVVTRLVECPIDVFAFVEAKLVSQGCTLAAGFAKNRLLAEQQARNTAYDRNKAEEISIDEIYHTLVTQFGYTKDFANIAKSCEQNSEVDLCIAISDHFELISQLKKLGKTIIFVSDMYLHPHNIEMILKTNGFVNYDHLFVSSYLGKTKHSGKIWAEVRNVIGNDKKIFHFGDNIHADVITPNKYGIQTQHYDRFLNERRVGAELNPYLLPFSFLSQATKLRQNPNFDIKKQIWSSLGASLGSIILYSFTNWLAEQIKTHKIDHVFFCARDAQVIHKAWQLQDFDNKIGCTSSYLYVSRRVLRYSLCYTEIIKNKYLSEASLNFIINESCEPWDSYYQIFKPFNISQTKIYQDGFKAIFGNLESKIDWSRVNEIKSYIQEFLLDDLLPVFKQVFDNTTNYYHQEGLMSNNNKIAIVDLGWNGTIQMSIANLRSYFGVDSKVYGYYYGLFRQNTTGRLYKNGPMAAAFWSKFLRQDETNTMINSINLLENFHSADHQTTINFHLSTEDKRYHPTLKEDKGHKYINSFNETIKLFQDAALQGISKWITSGSYMGISADSIDIISANAAMAQVFCSPNKNEIETLGAIEHSMLHNHDEFHRIVPNHLPKKQDQISDLLHRGGWPAGVMTHWINLGIKEKNPAAYQVARQHFDNYSDLIKSKF</sequence>
<name>A0A3S4R5G0_9GAMM</name>
<dbReference type="GO" id="GO:0016787">
    <property type="term" value="F:hydrolase activity"/>
    <property type="evidence" value="ECO:0007669"/>
    <property type="project" value="UniProtKB-KW"/>
</dbReference>
<dbReference type="AlphaFoldDB" id="A0A3S4R5G0"/>
<proteinExistence type="predicted"/>